<dbReference type="AlphaFoldDB" id="A0A8J2UEL6"/>
<comment type="caution">
    <text evidence="2">The sequence shown here is derived from an EMBL/GenBank/DDBJ whole genome shotgun (WGS) entry which is preliminary data.</text>
</comment>
<dbReference type="EMBL" id="BMJC01000003">
    <property type="protein sequence ID" value="GGB07040.1"/>
    <property type="molecule type" value="Genomic_DNA"/>
</dbReference>
<dbReference type="Pfam" id="PF18933">
    <property type="entry name" value="PsbP_2"/>
    <property type="match status" value="1"/>
</dbReference>
<evidence type="ECO:0000313" key="3">
    <source>
        <dbReference type="Proteomes" id="UP000607559"/>
    </source>
</evidence>
<dbReference type="RefSeq" id="WP_188933599.1">
    <property type="nucleotide sequence ID" value="NZ_BMJC01000003.1"/>
</dbReference>
<keyword evidence="1" id="KW-1133">Transmembrane helix</keyword>
<evidence type="ECO:0000313" key="2">
    <source>
        <dbReference type="EMBL" id="GGB07040.1"/>
    </source>
</evidence>
<accession>A0A8J2UEL6</accession>
<feature type="transmembrane region" description="Helical" evidence="1">
    <location>
        <begin position="6"/>
        <end position="26"/>
    </location>
</feature>
<organism evidence="2 3">
    <name type="scientific">Puia dinghuensis</name>
    <dbReference type="NCBI Taxonomy" id="1792502"/>
    <lineage>
        <taxon>Bacteria</taxon>
        <taxon>Pseudomonadati</taxon>
        <taxon>Bacteroidota</taxon>
        <taxon>Chitinophagia</taxon>
        <taxon>Chitinophagales</taxon>
        <taxon>Chitinophagaceae</taxon>
        <taxon>Puia</taxon>
    </lineage>
</organism>
<proteinExistence type="predicted"/>
<evidence type="ECO:0000256" key="1">
    <source>
        <dbReference type="SAM" id="Phobius"/>
    </source>
</evidence>
<dbReference type="SUPFAM" id="SSF55724">
    <property type="entry name" value="Mog1p/PsbP-like"/>
    <property type="match status" value="1"/>
</dbReference>
<sequence length="173" mass="19728">MNHTTTLTPVAKLCFCLAIMLVPGWLTYTNSANKFTVNYPKEWTHRETGNSVLFLSPKENENDDFQENVNIMLQDLSANPLNLEQYTALSKKMITENAAASTILSSTPTTFAGQKAMETIYTMTFEGRAMKLQQIWFIKNKTAYVFTYTAEQSQYARYEPTATAIINSFKFLR</sequence>
<protein>
    <recommendedName>
        <fullName evidence="4">PsbP C-terminal domain-containing protein</fullName>
    </recommendedName>
</protein>
<reference evidence="2" key="1">
    <citation type="journal article" date="2014" name="Int. J. Syst. Evol. Microbiol.">
        <title>Complete genome sequence of Corynebacterium casei LMG S-19264T (=DSM 44701T), isolated from a smear-ripened cheese.</title>
        <authorList>
            <consortium name="US DOE Joint Genome Institute (JGI-PGF)"/>
            <person name="Walter F."/>
            <person name="Albersmeier A."/>
            <person name="Kalinowski J."/>
            <person name="Ruckert C."/>
        </authorList>
    </citation>
    <scope>NUCLEOTIDE SEQUENCE</scope>
    <source>
        <strain evidence="2">CGMCC 1.15448</strain>
    </source>
</reference>
<reference evidence="2" key="2">
    <citation type="submission" date="2020-09" db="EMBL/GenBank/DDBJ databases">
        <authorList>
            <person name="Sun Q."/>
            <person name="Zhou Y."/>
        </authorList>
    </citation>
    <scope>NUCLEOTIDE SEQUENCE</scope>
    <source>
        <strain evidence="2">CGMCC 1.15448</strain>
    </source>
</reference>
<dbReference type="Gene3D" id="3.40.1000.10">
    <property type="entry name" value="Mog1/PsbP, alpha/beta/alpha sandwich"/>
    <property type="match status" value="1"/>
</dbReference>
<keyword evidence="1" id="KW-0812">Transmembrane</keyword>
<dbReference type="Proteomes" id="UP000607559">
    <property type="component" value="Unassembled WGS sequence"/>
</dbReference>
<name>A0A8J2UEL6_9BACT</name>
<evidence type="ECO:0008006" key="4">
    <source>
        <dbReference type="Google" id="ProtNLM"/>
    </source>
</evidence>
<keyword evidence="1" id="KW-0472">Membrane</keyword>
<keyword evidence="3" id="KW-1185">Reference proteome</keyword>
<gene>
    <name evidence="2" type="ORF">GCM10011511_33140</name>
</gene>
<dbReference type="InterPro" id="IPR016123">
    <property type="entry name" value="Mog1/PsbP_a/b/a-sand"/>
</dbReference>